<dbReference type="InterPro" id="IPR013597">
    <property type="entry name" value="Mat_intron_G2"/>
</dbReference>
<reference evidence="3" key="1">
    <citation type="journal article" date="2018" name="Genome Announc.">
        <title>Draft Genome Sequence of the Nitrogen-Fixing and Hormogonia-Inducing Cyanobacterium Nostoc cycadae Strain WK-1, Isolated from the Coralloid Roots of Cycas revoluta.</title>
        <authorList>
            <person name="Kanesaki Y."/>
            <person name="Hirose M."/>
            <person name="Hirose Y."/>
            <person name="Fujisawa T."/>
            <person name="Nakamura Y."/>
            <person name="Watanabe S."/>
            <person name="Matsunaga S."/>
            <person name="Uchida H."/>
            <person name="Murakami A."/>
        </authorList>
    </citation>
    <scope>NUCLEOTIDE SEQUENCE [LARGE SCALE GENOMIC DNA]</scope>
    <source>
        <strain evidence="3">WK-1</strain>
    </source>
</reference>
<evidence type="ECO:0000259" key="1">
    <source>
        <dbReference type="PROSITE" id="PS50878"/>
    </source>
</evidence>
<dbReference type="InterPro" id="IPR000477">
    <property type="entry name" value="RT_dom"/>
</dbReference>
<dbReference type="EMBL" id="BDGE01000060">
    <property type="protein sequence ID" value="GBE93765.1"/>
    <property type="molecule type" value="Genomic_DNA"/>
</dbReference>
<sequence>MQAVMSTNGLKKQLENWSEINWRKVNKLVKNLRHRIFRARELGNFRKLRNLQKLMQRSYANLLLSVRRITQTNKGKATAGIDKEIINTPEQRVILVNNWNGGNLQPTKRVEIPKSNGKKRPLGIPTVRDRIEQAIIVNSLEPEWEAVFEPNSYGFRLGRSCLDAISQNYIRLKSDRDKWVLEADIKGFFDNIAHESILNMISKFPKRNLIEGWLKAGFLFRGKFNPTNTGTPQGGVCSPLLANIGLHGLETFIKSTNPKLGVVRYADDFIVTARDKSCLEIAQIQIQQWLSKRGLELSSEKTLITSMEDGFDFLGFNHRHYNGKLLIKPSKKKVLDFCKRIGKEIKAMNGSEQEKVIQKLNPILRGFANYYKGVVSKETFAYVKSRTWEYLWRWAKRRHPNKNTKWVHKRYFKTINGNKWTFATTTSDRRGKQKDLILYPIAHTPIERHVKVKGKASPDDPSLGEYWEKRYQQYGKSYWEKNSRNHKIAQNQNWTCPICGEPLFNGEEIETHHISPVAQGGLDDLENLQHLHKACHKQEHSKTKSTRLK</sequence>
<dbReference type="InterPro" id="IPR003615">
    <property type="entry name" value="HNH_nuc"/>
</dbReference>
<dbReference type="AlphaFoldDB" id="A0A2H6LKL6"/>
<dbReference type="RefSeq" id="WP_103125708.1">
    <property type="nucleotide sequence ID" value="NZ_DF978432.1"/>
</dbReference>
<dbReference type="SUPFAM" id="SSF56672">
    <property type="entry name" value="DNA/RNA polymerases"/>
    <property type="match status" value="1"/>
</dbReference>
<dbReference type="GO" id="GO:0008270">
    <property type="term" value="F:zinc ion binding"/>
    <property type="evidence" value="ECO:0007669"/>
    <property type="project" value="InterPro"/>
</dbReference>
<evidence type="ECO:0000313" key="3">
    <source>
        <dbReference type="Proteomes" id="UP000236527"/>
    </source>
</evidence>
<dbReference type="PANTHER" id="PTHR34047">
    <property type="entry name" value="NUCLEAR INTRON MATURASE 1, MITOCHONDRIAL-RELATED"/>
    <property type="match status" value="1"/>
</dbReference>
<dbReference type="InterPro" id="IPR051083">
    <property type="entry name" value="GrpII_Intron_Splice-Mob/Def"/>
</dbReference>
<dbReference type="NCBIfam" id="TIGR04416">
    <property type="entry name" value="group_II_RT_mat"/>
    <property type="match status" value="1"/>
</dbReference>
<protein>
    <submittedName>
        <fullName evidence="2">Maturase</fullName>
    </submittedName>
</protein>
<dbReference type="InterPro" id="IPR025960">
    <property type="entry name" value="RVT_N"/>
</dbReference>
<dbReference type="GO" id="GO:0004519">
    <property type="term" value="F:endonuclease activity"/>
    <property type="evidence" value="ECO:0007669"/>
    <property type="project" value="InterPro"/>
</dbReference>
<dbReference type="Proteomes" id="UP000236527">
    <property type="component" value="Unassembled WGS sequence"/>
</dbReference>
<dbReference type="Pfam" id="PF08388">
    <property type="entry name" value="GIIM"/>
    <property type="match status" value="1"/>
</dbReference>
<dbReference type="PANTHER" id="PTHR34047:SF10">
    <property type="entry name" value="GROUP II INTRON-ASSOCIATED OPEN READING FRAME"/>
    <property type="match status" value="1"/>
</dbReference>
<dbReference type="CDD" id="cd01651">
    <property type="entry name" value="RT_G2_intron"/>
    <property type="match status" value="1"/>
</dbReference>
<dbReference type="Pfam" id="PF13655">
    <property type="entry name" value="RVT_N"/>
    <property type="match status" value="1"/>
</dbReference>
<evidence type="ECO:0000313" key="2">
    <source>
        <dbReference type="EMBL" id="GBE93765.1"/>
    </source>
</evidence>
<name>A0A2H6LKL6_9NOSO</name>
<feature type="domain" description="Reverse transcriptase" evidence="1">
    <location>
        <begin position="93"/>
        <end position="318"/>
    </location>
</feature>
<proteinExistence type="predicted"/>
<dbReference type="InterPro" id="IPR030931">
    <property type="entry name" value="Group_II_RT_mat"/>
</dbReference>
<dbReference type="InterPro" id="IPR043502">
    <property type="entry name" value="DNA/RNA_pol_sf"/>
</dbReference>
<dbReference type="GO" id="GO:0003676">
    <property type="term" value="F:nucleic acid binding"/>
    <property type="evidence" value="ECO:0007669"/>
    <property type="project" value="InterPro"/>
</dbReference>
<dbReference type="Pfam" id="PF00078">
    <property type="entry name" value="RVT_1"/>
    <property type="match status" value="1"/>
</dbReference>
<dbReference type="PROSITE" id="PS50878">
    <property type="entry name" value="RT_POL"/>
    <property type="match status" value="1"/>
</dbReference>
<organism evidence="2 3">
    <name type="scientific">Nostoc cycadae WK-1</name>
    <dbReference type="NCBI Taxonomy" id="1861711"/>
    <lineage>
        <taxon>Bacteria</taxon>
        <taxon>Bacillati</taxon>
        <taxon>Cyanobacteriota</taxon>
        <taxon>Cyanophyceae</taxon>
        <taxon>Nostocales</taxon>
        <taxon>Nostocaceae</taxon>
        <taxon>Nostoc</taxon>
    </lineage>
</organism>
<accession>A0A2H6LKL6</accession>
<keyword evidence="3" id="KW-1185">Reference proteome</keyword>
<dbReference type="SMART" id="SM00507">
    <property type="entry name" value="HNHc"/>
    <property type="match status" value="1"/>
</dbReference>
<gene>
    <name evidence="2" type="ORF">NCWK1_3530</name>
</gene>
<dbReference type="Gene3D" id="1.10.30.50">
    <property type="match status" value="1"/>
</dbReference>
<dbReference type="CDD" id="cd00085">
    <property type="entry name" value="HNHc"/>
    <property type="match status" value="1"/>
</dbReference>
<comment type="caution">
    <text evidence="2">The sequence shown here is derived from an EMBL/GenBank/DDBJ whole genome shotgun (WGS) entry which is preliminary data.</text>
</comment>
<dbReference type="InterPro" id="IPR002711">
    <property type="entry name" value="HNH"/>
</dbReference>
<dbReference type="Pfam" id="PF01844">
    <property type="entry name" value="HNH"/>
    <property type="match status" value="1"/>
</dbReference>